<dbReference type="EMBL" id="BMLW01000001">
    <property type="protein sequence ID" value="GGP07273.1"/>
    <property type="molecule type" value="Genomic_DNA"/>
</dbReference>
<accession>A0ABQ2NQ42</accession>
<reference evidence="2" key="1">
    <citation type="journal article" date="2019" name="Int. J. Syst. Evol. Microbiol.">
        <title>The Global Catalogue of Microorganisms (GCM) 10K type strain sequencing project: providing services to taxonomists for standard genome sequencing and annotation.</title>
        <authorList>
            <consortium name="The Broad Institute Genomics Platform"/>
            <consortium name="The Broad Institute Genome Sequencing Center for Infectious Disease"/>
            <person name="Wu L."/>
            <person name="Ma J."/>
        </authorList>
    </citation>
    <scope>NUCLEOTIDE SEQUENCE [LARGE SCALE GENOMIC DNA]</scope>
    <source>
        <strain evidence="2">CGMCC 1.7693</strain>
    </source>
</reference>
<name>A0ABQ2NQ42_9BACI</name>
<evidence type="ECO:0000313" key="1">
    <source>
        <dbReference type="EMBL" id="GGP07273.1"/>
    </source>
</evidence>
<comment type="caution">
    <text evidence="1">The sequence shown here is derived from an EMBL/GenBank/DDBJ whole genome shotgun (WGS) entry which is preliminary data.</text>
</comment>
<gene>
    <name evidence="1" type="ORF">GCM10011346_02600</name>
</gene>
<evidence type="ECO:0000313" key="2">
    <source>
        <dbReference type="Proteomes" id="UP000641206"/>
    </source>
</evidence>
<dbReference type="Proteomes" id="UP000641206">
    <property type="component" value="Unassembled WGS sequence"/>
</dbReference>
<protein>
    <recommendedName>
        <fullName evidence="3">Phenylalanine racemase</fullName>
    </recommendedName>
</protein>
<keyword evidence="2" id="KW-1185">Reference proteome</keyword>
<proteinExistence type="predicted"/>
<evidence type="ECO:0008006" key="3">
    <source>
        <dbReference type="Google" id="ProtNLM"/>
    </source>
</evidence>
<sequence length="109" mass="12525">MANFGMSKRDYGELTELEKAFIRKAYESKIVSEMSHLRNAVLNAVNNAMRKKGKKFQELFKKKQAKADKDYNENAIAIIHEIEAKEGKSWVDKVYQGAGLRKTKQKEGE</sequence>
<organism evidence="1 2">
    <name type="scientific">Oceanobacillus neutriphilus</name>
    <dbReference type="NCBI Taxonomy" id="531815"/>
    <lineage>
        <taxon>Bacteria</taxon>
        <taxon>Bacillati</taxon>
        <taxon>Bacillota</taxon>
        <taxon>Bacilli</taxon>
        <taxon>Bacillales</taxon>
        <taxon>Bacillaceae</taxon>
        <taxon>Oceanobacillus</taxon>
    </lineage>
</organism>